<protein>
    <submittedName>
        <fullName evidence="2">Uncharacterized protein</fullName>
    </submittedName>
</protein>
<sequence length="82" mass="8789">MEPKRERKQLYPGLNNHQPKLSSSSSSPAPVASQDSAITISSTSQSRRTPEEMVVSSEASDDPRPTNSAVAADVRNCVYGPT</sequence>
<evidence type="ECO:0000256" key="1">
    <source>
        <dbReference type="SAM" id="MobiDB-lite"/>
    </source>
</evidence>
<accession>A0AAU9F6W7</accession>
<reference evidence="2 3" key="1">
    <citation type="submission" date="2024-02" db="EMBL/GenBank/DDBJ databases">
        <title>A chromosome-level genome assembly of Drosophila madeirensis, a fruit fly species endemic to Madeira island.</title>
        <authorList>
            <person name="Tomihara K."/>
            <person name="Llopart A."/>
            <person name="Yamamoto D."/>
        </authorList>
    </citation>
    <scope>NUCLEOTIDE SEQUENCE [LARGE SCALE GENOMIC DNA]</scope>
    <source>
        <strain evidence="2 3">RF1</strain>
    </source>
</reference>
<dbReference type="Proteomes" id="UP001500889">
    <property type="component" value="Chromosome O"/>
</dbReference>
<dbReference type="AlphaFoldDB" id="A0AAU9F6W7"/>
<evidence type="ECO:0000313" key="3">
    <source>
        <dbReference type="Proteomes" id="UP001500889"/>
    </source>
</evidence>
<organism evidence="2 3">
    <name type="scientific">Drosophila madeirensis</name>
    <name type="common">Fruit fly</name>
    <dbReference type="NCBI Taxonomy" id="30013"/>
    <lineage>
        <taxon>Eukaryota</taxon>
        <taxon>Metazoa</taxon>
        <taxon>Ecdysozoa</taxon>
        <taxon>Arthropoda</taxon>
        <taxon>Hexapoda</taxon>
        <taxon>Insecta</taxon>
        <taxon>Pterygota</taxon>
        <taxon>Neoptera</taxon>
        <taxon>Endopterygota</taxon>
        <taxon>Diptera</taxon>
        <taxon>Brachycera</taxon>
        <taxon>Muscomorpha</taxon>
        <taxon>Ephydroidea</taxon>
        <taxon>Drosophilidae</taxon>
        <taxon>Drosophila</taxon>
        <taxon>Sophophora</taxon>
    </lineage>
</organism>
<name>A0AAU9F6W7_DROMD</name>
<feature type="region of interest" description="Disordered" evidence="1">
    <location>
        <begin position="1"/>
        <end position="82"/>
    </location>
</feature>
<feature type="compositionally biased region" description="Low complexity" evidence="1">
    <location>
        <begin position="22"/>
        <end position="47"/>
    </location>
</feature>
<proteinExistence type="predicted"/>
<gene>
    <name evidence="2" type="ORF">DMAD_09834</name>
</gene>
<keyword evidence="3" id="KW-1185">Reference proteome</keyword>
<dbReference type="EMBL" id="AP029263">
    <property type="protein sequence ID" value="BFF91591.1"/>
    <property type="molecule type" value="Genomic_DNA"/>
</dbReference>
<evidence type="ECO:0000313" key="2">
    <source>
        <dbReference type="EMBL" id="BFF91591.1"/>
    </source>
</evidence>